<dbReference type="AlphaFoldDB" id="A0A1F8DVV7"/>
<name>A0A1F8DVV7_9BACT</name>
<dbReference type="EMBL" id="MGIT01000003">
    <property type="protein sequence ID" value="OGM92740.1"/>
    <property type="molecule type" value="Genomic_DNA"/>
</dbReference>
<reference evidence="1 2" key="1">
    <citation type="journal article" date="2016" name="Nat. Commun.">
        <title>Thousands of microbial genomes shed light on interconnected biogeochemical processes in an aquifer system.</title>
        <authorList>
            <person name="Anantharaman K."/>
            <person name="Brown C.T."/>
            <person name="Hug L.A."/>
            <person name="Sharon I."/>
            <person name="Castelle C.J."/>
            <person name="Probst A.J."/>
            <person name="Thomas B.C."/>
            <person name="Singh A."/>
            <person name="Wilkins M.J."/>
            <person name="Karaoz U."/>
            <person name="Brodie E.L."/>
            <person name="Williams K.H."/>
            <person name="Hubbard S.S."/>
            <person name="Banfield J.F."/>
        </authorList>
    </citation>
    <scope>NUCLEOTIDE SEQUENCE [LARGE SCALE GENOMIC DNA]</scope>
</reference>
<dbReference type="STRING" id="1802559.A2372_00915"/>
<evidence type="ECO:0000313" key="1">
    <source>
        <dbReference type="EMBL" id="OGM92740.1"/>
    </source>
</evidence>
<dbReference type="Proteomes" id="UP000176422">
    <property type="component" value="Unassembled WGS sequence"/>
</dbReference>
<organism evidence="1 2">
    <name type="scientific">Candidatus Wolfebacteria bacterium RIFOXYB1_FULL_54_12</name>
    <dbReference type="NCBI Taxonomy" id="1802559"/>
    <lineage>
        <taxon>Bacteria</taxon>
        <taxon>Candidatus Wolfeibacteriota</taxon>
    </lineage>
</organism>
<gene>
    <name evidence="1" type="ORF">A2372_00915</name>
</gene>
<protein>
    <submittedName>
        <fullName evidence="1">Uncharacterized protein</fullName>
    </submittedName>
</protein>
<sequence length="84" mass="9048">MVENNTAASLAEKREPGNMENYVAEGNGFKCKTCKGVVMGAVVLHPIHLRSMPGVGFGQCQRETVPYCPNCETKPDSCGAPVYE</sequence>
<comment type="caution">
    <text evidence="1">The sequence shown here is derived from an EMBL/GenBank/DDBJ whole genome shotgun (WGS) entry which is preliminary data.</text>
</comment>
<evidence type="ECO:0000313" key="2">
    <source>
        <dbReference type="Proteomes" id="UP000176422"/>
    </source>
</evidence>
<accession>A0A1F8DVV7</accession>
<proteinExistence type="predicted"/>